<proteinExistence type="predicted"/>
<evidence type="ECO:0000313" key="1">
    <source>
        <dbReference type="EMBL" id="JAD39414.1"/>
    </source>
</evidence>
<accession>A0A0A9MTH1</accession>
<name>A0A0A9MTH1_ARUDO</name>
<dbReference type="EMBL" id="GBRH01258481">
    <property type="protein sequence ID" value="JAD39414.1"/>
    <property type="molecule type" value="Transcribed_RNA"/>
</dbReference>
<protein>
    <submittedName>
        <fullName evidence="1">Uncharacterized protein</fullName>
    </submittedName>
</protein>
<reference evidence="1" key="1">
    <citation type="submission" date="2014-09" db="EMBL/GenBank/DDBJ databases">
        <authorList>
            <person name="Magalhaes I.L.F."/>
            <person name="Oliveira U."/>
            <person name="Santos F.R."/>
            <person name="Vidigal T.H.D.A."/>
            <person name="Brescovit A.D."/>
            <person name="Santos A.J."/>
        </authorList>
    </citation>
    <scope>NUCLEOTIDE SEQUENCE</scope>
    <source>
        <tissue evidence="1">Shoot tissue taken approximately 20 cm above the soil surface</tissue>
    </source>
</reference>
<dbReference type="AlphaFoldDB" id="A0A0A9MTH1"/>
<sequence>MYDVTVCVFWNQVCQLLGNKVLQRSRIIGLPQANVLHKAASRT</sequence>
<reference evidence="1" key="2">
    <citation type="journal article" date="2015" name="Data Brief">
        <title>Shoot transcriptome of the giant reed, Arundo donax.</title>
        <authorList>
            <person name="Barrero R.A."/>
            <person name="Guerrero F.D."/>
            <person name="Moolhuijzen P."/>
            <person name="Goolsby J.A."/>
            <person name="Tidwell J."/>
            <person name="Bellgard S.E."/>
            <person name="Bellgard M.I."/>
        </authorList>
    </citation>
    <scope>NUCLEOTIDE SEQUENCE</scope>
    <source>
        <tissue evidence="1">Shoot tissue taken approximately 20 cm above the soil surface</tissue>
    </source>
</reference>
<organism evidence="1">
    <name type="scientific">Arundo donax</name>
    <name type="common">Giant reed</name>
    <name type="synonym">Donax arundinaceus</name>
    <dbReference type="NCBI Taxonomy" id="35708"/>
    <lineage>
        <taxon>Eukaryota</taxon>
        <taxon>Viridiplantae</taxon>
        <taxon>Streptophyta</taxon>
        <taxon>Embryophyta</taxon>
        <taxon>Tracheophyta</taxon>
        <taxon>Spermatophyta</taxon>
        <taxon>Magnoliopsida</taxon>
        <taxon>Liliopsida</taxon>
        <taxon>Poales</taxon>
        <taxon>Poaceae</taxon>
        <taxon>PACMAD clade</taxon>
        <taxon>Arundinoideae</taxon>
        <taxon>Arundineae</taxon>
        <taxon>Arundo</taxon>
    </lineage>
</organism>